<dbReference type="Proteomes" id="UP001592528">
    <property type="component" value="Unassembled WGS sequence"/>
</dbReference>
<keyword evidence="4 7" id="KW-0812">Transmembrane</keyword>
<accession>A0ABV6URE8</accession>
<dbReference type="EMBL" id="JBHEZZ010000012">
    <property type="protein sequence ID" value="MFC1404025.1"/>
    <property type="molecule type" value="Genomic_DNA"/>
</dbReference>
<keyword evidence="5 7" id="KW-1133">Transmembrane helix</keyword>
<dbReference type="PANTHER" id="PTHR33884">
    <property type="entry name" value="UPF0410 PROTEIN YMGE"/>
    <property type="match status" value="1"/>
</dbReference>
<name>A0ABV6URE8_9ACTN</name>
<dbReference type="Pfam" id="PF04226">
    <property type="entry name" value="Transgly_assoc"/>
    <property type="match status" value="1"/>
</dbReference>
<evidence type="ECO:0000313" key="9">
    <source>
        <dbReference type="Proteomes" id="UP001592528"/>
    </source>
</evidence>
<keyword evidence="3" id="KW-1003">Cell membrane</keyword>
<comment type="caution">
    <text evidence="8">The sequence shown here is derived from an EMBL/GenBank/DDBJ whole genome shotgun (WGS) entry which is preliminary data.</text>
</comment>
<evidence type="ECO:0000256" key="7">
    <source>
        <dbReference type="SAM" id="Phobius"/>
    </source>
</evidence>
<evidence type="ECO:0000256" key="6">
    <source>
        <dbReference type="ARBA" id="ARBA00023136"/>
    </source>
</evidence>
<comment type="subcellular location">
    <subcellularLocation>
        <location evidence="1">Cell membrane</location>
        <topology evidence="1">Multi-pass membrane protein</topology>
    </subcellularLocation>
</comment>
<proteinExistence type="inferred from homology"/>
<reference evidence="8 9" key="1">
    <citation type="submission" date="2024-09" db="EMBL/GenBank/DDBJ databases">
        <authorList>
            <person name="Lee S.D."/>
        </authorList>
    </citation>
    <scope>NUCLEOTIDE SEQUENCE [LARGE SCALE GENOMIC DNA]</scope>
    <source>
        <strain evidence="8 9">N1-5</strain>
    </source>
</reference>
<evidence type="ECO:0000256" key="3">
    <source>
        <dbReference type="ARBA" id="ARBA00022475"/>
    </source>
</evidence>
<sequence length="90" mass="9776">MLWLVLLIIEGLIIGILAKIVVPGRNPVPIWLTVIIGIAGALIGNWISNYVGVRHTSGIDWIRHLLQIGVAAVFVALATPTYTGRGRARR</sequence>
<gene>
    <name evidence="8" type="ORF">ACEZDJ_22285</name>
</gene>
<protein>
    <submittedName>
        <fullName evidence="8">GlsB/YeaQ/YmgE family stress response membrane protein</fullName>
    </submittedName>
</protein>
<dbReference type="PANTHER" id="PTHR33884:SF3">
    <property type="entry name" value="UPF0410 PROTEIN YMGE"/>
    <property type="match status" value="1"/>
</dbReference>
<feature type="transmembrane region" description="Helical" evidence="7">
    <location>
        <begin position="28"/>
        <end position="53"/>
    </location>
</feature>
<evidence type="ECO:0000256" key="1">
    <source>
        <dbReference type="ARBA" id="ARBA00004651"/>
    </source>
</evidence>
<evidence type="ECO:0000256" key="2">
    <source>
        <dbReference type="ARBA" id="ARBA00011006"/>
    </source>
</evidence>
<evidence type="ECO:0000313" key="8">
    <source>
        <dbReference type="EMBL" id="MFC1404025.1"/>
    </source>
</evidence>
<evidence type="ECO:0000256" key="5">
    <source>
        <dbReference type="ARBA" id="ARBA00022989"/>
    </source>
</evidence>
<dbReference type="RefSeq" id="WP_030255666.1">
    <property type="nucleotide sequence ID" value="NZ_JBHEZZ010000012.1"/>
</dbReference>
<keyword evidence="6 7" id="KW-0472">Membrane</keyword>
<dbReference type="InterPro" id="IPR007341">
    <property type="entry name" value="Transgly_assoc"/>
</dbReference>
<organism evidence="8 9">
    <name type="scientific">Streptacidiphilus cavernicola</name>
    <dbReference type="NCBI Taxonomy" id="3342716"/>
    <lineage>
        <taxon>Bacteria</taxon>
        <taxon>Bacillati</taxon>
        <taxon>Actinomycetota</taxon>
        <taxon>Actinomycetes</taxon>
        <taxon>Kitasatosporales</taxon>
        <taxon>Streptomycetaceae</taxon>
        <taxon>Streptacidiphilus</taxon>
    </lineage>
</organism>
<evidence type="ECO:0000256" key="4">
    <source>
        <dbReference type="ARBA" id="ARBA00022692"/>
    </source>
</evidence>
<comment type="similarity">
    <text evidence="2">Belongs to the UPF0410 family.</text>
</comment>
<keyword evidence="9" id="KW-1185">Reference proteome</keyword>
<feature type="transmembrane region" description="Helical" evidence="7">
    <location>
        <begin position="65"/>
        <end position="83"/>
    </location>
</feature>